<dbReference type="Pfam" id="PF02782">
    <property type="entry name" value="FGGY_C"/>
    <property type="match status" value="1"/>
</dbReference>
<evidence type="ECO:0000256" key="4">
    <source>
        <dbReference type="ARBA" id="ARBA00022777"/>
    </source>
</evidence>
<dbReference type="GO" id="GO:0016301">
    <property type="term" value="F:kinase activity"/>
    <property type="evidence" value="ECO:0007669"/>
    <property type="project" value="UniProtKB-KW"/>
</dbReference>
<keyword evidence="8" id="KW-1185">Reference proteome</keyword>
<evidence type="ECO:0000313" key="7">
    <source>
        <dbReference type="EMBL" id="MFC5178821.1"/>
    </source>
</evidence>
<sequence length="512" mass="54909">MSDDLVLAVDLGTGGPKVGLVTTRGEVRWWEHHAVRTSYGEEGAAWQDPHEWWRLVVDATRRGLARSGVSGDDVVAVGVTGQWASTVPVDADGLPVGDCVMWTDTRGARYSRAVVGGHLQGYAARPLATWVRHSAGIPTTSGADPVGHMLHLERDRPEVASRTRWYLEPVDHLTMRFTGVAAASPMSMTAAWLTDNRRLDLLAYDQQLVALAGVDVAKLPPLVRSGSVVAPVSAAAAAELGLPERAVVITGMPDLHGITLGSGAVLEGEGHVSIGTSGWISCPLRRKKTDLLRQIATVPGLGGGGYLMGNSQDSAGRCLQWWRDTFAPDASYDEVTALAATSPPGAGGVIFTPWLTGERSPVDDRAARAGFHNVALSTTRADLARAVLEGVALNTRWLLEAAEHFAGHRLDPFRLVGGGAQSDLWSQVVADVTDHVVERPAEPLLSGLRGVALAAGLALGEHRPSDIRGLVPVDRTFRPDPARRGTYDRLYHEFTRLHRAERGMFRRLNAAD</sequence>
<dbReference type="InterPro" id="IPR018485">
    <property type="entry name" value="FGGY_C"/>
</dbReference>
<keyword evidence="3 7" id="KW-0808">Transferase</keyword>
<keyword evidence="2" id="KW-0119">Carbohydrate metabolism</keyword>
<dbReference type="PIRSF" id="PIRSF000538">
    <property type="entry name" value="GlpK"/>
    <property type="match status" value="1"/>
</dbReference>
<dbReference type="PANTHER" id="PTHR43095">
    <property type="entry name" value="SUGAR KINASE"/>
    <property type="match status" value="1"/>
</dbReference>
<dbReference type="InterPro" id="IPR043129">
    <property type="entry name" value="ATPase_NBD"/>
</dbReference>
<dbReference type="Pfam" id="PF00370">
    <property type="entry name" value="FGGY_N"/>
    <property type="match status" value="1"/>
</dbReference>
<evidence type="ECO:0000259" key="5">
    <source>
        <dbReference type="Pfam" id="PF00370"/>
    </source>
</evidence>
<accession>A0ABW0BN85</accession>
<keyword evidence="2" id="KW-0859">Xylose metabolism</keyword>
<dbReference type="EC" id="2.7.1.-" evidence="7"/>
<dbReference type="SUPFAM" id="SSF53067">
    <property type="entry name" value="Actin-like ATPase domain"/>
    <property type="match status" value="2"/>
</dbReference>
<name>A0ABW0BN85_9ACTN</name>
<dbReference type="RefSeq" id="WP_378592561.1">
    <property type="nucleotide sequence ID" value="NZ_JBHSKD010000027.1"/>
</dbReference>
<gene>
    <name evidence="7" type="ORF">ACFPGP_19220</name>
</gene>
<dbReference type="Gene3D" id="3.30.420.40">
    <property type="match status" value="2"/>
</dbReference>
<dbReference type="Proteomes" id="UP001596087">
    <property type="component" value="Unassembled WGS sequence"/>
</dbReference>
<evidence type="ECO:0000256" key="2">
    <source>
        <dbReference type="ARBA" id="ARBA00022629"/>
    </source>
</evidence>
<reference evidence="8" key="1">
    <citation type="journal article" date="2019" name="Int. J. Syst. Evol. Microbiol.">
        <title>The Global Catalogue of Microorganisms (GCM) 10K type strain sequencing project: providing services to taxonomists for standard genome sequencing and annotation.</title>
        <authorList>
            <consortium name="The Broad Institute Genomics Platform"/>
            <consortium name="The Broad Institute Genome Sequencing Center for Infectious Disease"/>
            <person name="Wu L."/>
            <person name="Ma J."/>
        </authorList>
    </citation>
    <scope>NUCLEOTIDE SEQUENCE [LARGE SCALE GENOMIC DNA]</scope>
    <source>
        <strain evidence="8">DFY41</strain>
    </source>
</reference>
<comment type="caution">
    <text evidence="7">The sequence shown here is derived from an EMBL/GenBank/DDBJ whole genome shotgun (WGS) entry which is preliminary data.</text>
</comment>
<proteinExistence type="inferred from homology"/>
<evidence type="ECO:0000256" key="1">
    <source>
        <dbReference type="ARBA" id="ARBA00009156"/>
    </source>
</evidence>
<protein>
    <submittedName>
        <fullName evidence="7">FGGY-family carbohydrate kinase</fullName>
        <ecNumber evidence="7">2.7.1.-</ecNumber>
    </submittedName>
</protein>
<evidence type="ECO:0000256" key="3">
    <source>
        <dbReference type="ARBA" id="ARBA00022679"/>
    </source>
</evidence>
<feature type="domain" description="Carbohydrate kinase FGGY C-terminal" evidence="6">
    <location>
        <begin position="272"/>
        <end position="458"/>
    </location>
</feature>
<dbReference type="InterPro" id="IPR050406">
    <property type="entry name" value="FGGY_Carb_Kinase"/>
</dbReference>
<dbReference type="CDD" id="cd07805">
    <property type="entry name" value="ASKHA_NBD_FGGY_CvXK-like"/>
    <property type="match status" value="1"/>
</dbReference>
<comment type="similarity">
    <text evidence="1">Belongs to the FGGY kinase family.</text>
</comment>
<evidence type="ECO:0000313" key="8">
    <source>
        <dbReference type="Proteomes" id="UP001596087"/>
    </source>
</evidence>
<dbReference type="InterPro" id="IPR000577">
    <property type="entry name" value="Carb_kinase_FGGY"/>
</dbReference>
<keyword evidence="4 7" id="KW-0418">Kinase</keyword>
<dbReference type="EMBL" id="JBHSKD010000027">
    <property type="protein sequence ID" value="MFC5178821.1"/>
    <property type="molecule type" value="Genomic_DNA"/>
</dbReference>
<dbReference type="InterPro" id="IPR018484">
    <property type="entry name" value="FGGY_N"/>
</dbReference>
<dbReference type="PANTHER" id="PTHR43095:SF5">
    <property type="entry name" value="XYLULOSE KINASE"/>
    <property type="match status" value="1"/>
</dbReference>
<evidence type="ECO:0000259" key="6">
    <source>
        <dbReference type="Pfam" id="PF02782"/>
    </source>
</evidence>
<feature type="domain" description="Carbohydrate kinase FGGY N-terminal" evidence="5">
    <location>
        <begin position="6"/>
        <end position="254"/>
    </location>
</feature>
<organism evidence="7 8">
    <name type="scientific">Nocardioides taihuensis</name>
    <dbReference type="NCBI Taxonomy" id="1835606"/>
    <lineage>
        <taxon>Bacteria</taxon>
        <taxon>Bacillati</taxon>
        <taxon>Actinomycetota</taxon>
        <taxon>Actinomycetes</taxon>
        <taxon>Propionibacteriales</taxon>
        <taxon>Nocardioidaceae</taxon>
        <taxon>Nocardioides</taxon>
    </lineage>
</organism>